<comment type="caution">
    <text evidence="2">The sequence shown here is derived from an EMBL/GenBank/DDBJ whole genome shotgun (WGS) entry which is preliminary data.</text>
</comment>
<evidence type="ECO:0000313" key="2">
    <source>
        <dbReference type="EMBL" id="KAF8670098.1"/>
    </source>
</evidence>
<protein>
    <submittedName>
        <fullName evidence="2">Uncharacterized protein</fullName>
    </submittedName>
</protein>
<organism evidence="2 3">
    <name type="scientific">Rhizoctonia solani</name>
    <dbReference type="NCBI Taxonomy" id="456999"/>
    <lineage>
        <taxon>Eukaryota</taxon>
        <taxon>Fungi</taxon>
        <taxon>Dikarya</taxon>
        <taxon>Basidiomycota</taxon>
        <taxon>Agaricomycotina</taxon>
        <taxon>Agaricomycetes</taxon>
        <taxon>Cantharellales</taxon>
        <taxon>Ceratobasidiaceae</taxon>
        <taxon>Rhizoctonia</taxon>
    </lineage>
</organism>
<dbReference type="EMBL" id="JACYCC010000287">
    <property type="protein sequence ID" value="KAF8670098.1"/>
    <property type="molecule type" value="Genomic_DNA"/>
</dbReference>
<keyword evidence="1" id="KW-1133">Transmembrane helix</keyword>
<proteinExistence type="predicted"/>
<evidence type="ECO:0000313" key="3">
    <source>
        <dbReference type="Proteomes" id="UP000650582"/>
    </source>
</evidence>
<dbReference type="Proteomes" id="UP000650582">
    <property type="component" value="Unassembled WGS sequence"/>
</dbReference>
<keyword evidence="1" id="KW-0812">Transmembrane</keyword>
<name>A0A8H7H2L8_9AGAM</name>
<sequence>MANGTCLLSGDANKDYPDLDPDMVPVFGYGQLDFIIVLTLFISKRFKIKKPELHILAHITKAHGAEGNAATDFVLFTKFGCSVILDVTLVKSDVGQVLTSGVKQLGKWYIIDHSLDMSETVFCPPKHAYEEGKAKN</sequence>
<gene>
    <name evidence="2" type="ORF">RHS04_08676</name>
</gene>
<dbReference type="AlphaFoldDB" id="A0A8H7H2L8"/>
<reference evidence="2" key="1">
    <citation type="submission" date="2020-09" db="EMBL/GenBank/DDBJ databases">
        <title>Comparative genome analyses of four rice-infecting Rhizoctonia solani isolates reveal extensive enrichment of homogalacturonan modification genes.</title>
        <authorList>
            <person name="Lee D.-Y."/>
            <person name="Jeon J."/>
            <person name="Kim K.-T."/>
            <person name="Cheong K."/>
            <person name="Song H."/>
            <person name="Choi G."/>
            <person name="Ko J."/>
            <person name="Opiyo S.O."/>
            <person name="Zuo S."/>
            <person name="Madhav S."/>
            <person name="Lee Y.-H."/>
            <person name="Wang G.-L."/>
        </authorList>
    </citation>
    <scope>NUCLEOTIDE SEQUENCE</scope>
    <source>
        <strain evidence="2">AG1-IA YN-7</strain>
    </source>
</reference>
<feature type="transmembrane region" description="Helical" evidence="1">
    <location>
        <begin position="23"/>
        <end position="42"/>
    </location>
</feature>
<evidence type="ECO:0000256" key="1">
    <source>
        <dbReference type="SAM" id="Phobius"/>
    </source>
</evidence>
<keyword evidence="1" id="KW-0472">Membrane</keyword>
<accession>A0A8H7H2L8</accession>